<dbReference type="Proteomes" id="UP000499080">
    <property type="component" value="Unassembled WGS sequence"/>
</dbReference>
<comment type="caution">
    <text evidence="1">The sequence shown here is derived from an EMBL/GenBank/DDBJ whole genome shotgun (WGS) entry which is preliminary data.</text>
</comment>
<sequence length="144" mass="15974">MAVYIHRKQIFVLRYDCKGNVTKVKEILCPNRAPRVVHYWSCIVIASSCEAACGGSLRQKRRGPVSPADRLTQIGGCGLSCICFKAPPKSFRESARLTGTGWREWNLLFSCEDPSLLVAASAEYCYQALAERHICGCNSKVDIT</sequence>
<evidence type="ECO:0000313" key="1">
    <source>
        <dbReference type="EMBL" id="GBL76660.1"/>
    </source>
</evidence>
<gene>
    <name evidence="1" type="ORF">AVEN_53363_1</name>
</gene>
<dbReference type="EMBL" id="BGPR01000010">
    <property type="protein sequence ID" value="GBL76660.1"/>
    <property type="molecule type" value="Genomic_DNA"/>
</dbReference>
<keyword evidence="2" id="KW-1185">Reference proteome</keyword>
<proteinExistence type="predicted"/>
<protein>
    <submittedName>
        <fullName evidence="1">Uncharacterized protein</fullName>
    </submittedName>
</protein>
<accession>A0A4Y2AAE4</accession>
<dbReference type="AlphaFoldDB" id="A0A4Y2AAE4"/>
<organism evidence="1 2">
    <name type="scientific">Araneus ventricosus</name>
    <name type="common">Orbweaver spider</name>
    <name type="synonym">Epeira ventricosa</name>
    <dbReference type="NCBI Taxonomy" id="182803"/>
    <lineage>
        <taxon>Eukaryota</taxon>
        <taxon>Metazoa</taxon>
        <taxon>Ecdysozoa</taxon>
        <taxon>Arthropoda</taxon>
        <taxon>Chelicerata</taxon>
        <taxon>Arachnida</taxon>
        <taxon>Araneae</taxon>
        <taxon>Araneomorphae</taxon>
        <taxon>Entelegynae</taxon>
        <taxon>Araneoidea</taxon>
        <taxon>Araneidae</taxon>
        <taxon>Araneus</taxon>
    </lineage>
</organism>
<evidence type="ECO:0000313" key="2">
    <source>
        <dbReference type="Proteomes" id="UP000499080"/>
    </source>
</evidence>
<name>A0A4Y2AAE4_ARAVE</name>
<reference evidence="1 2" key="1">
    <citation type="journal article" date="2019" name="Sci. Rep.">
        <title>Orb-weaving spider Araneus ventricosus genome elucidates the spidroin gene catalogue.</title>
        <authorList>
            <person name="Kono N."/>
            <person name="Nakamura H."/>
            <person name="Ohtoshi R."/>
            <person name="Moran D.A.P."/>
            <person name="Shinohara A."/>
            <person name="Yoshida Y."/>
            <person name="Fujiwara M."/>
            <person name="Mori M."/>
            <person name="Tomita M."/>
            <person name="Arakawa K."/>
        </authorList>
    </citation>
    <scope>NUCLEOTIDE SEQUENCE [LARGE SCALE GENOMIC DNA]</scope>
</reference>